<feature type="compositionally biased region" description="Basic residues" evidence="2">
    <location>
        <begin position="100"/>
        <end position="109"/>
    </location>
</feature>
<feature type="coiled-coil region" evidence="1">
    <location>
        <begin position="118"/>
        <end position="145"/>
    </location>
</feature>
<dbReference type="AlphaFoldDB" id="A0AAN8JI89"/>
<name>A0AAN8JI89_PATCE</name>
<organism evidence="3 4">
    <name type="scientific">Patella caerulea</name>
    <name type="common">Rayed Mediterranean limpet</name>
    <dbReference type="NCBI Taxonomy" id="87958"/>
    <lineage>
        <taxon>Eukaryota</taxon>
        <taxon>Metazoa</taxon>
        <taxon>Spiralia</taxon>
        <taxon>Lophotrochozoa</taxon>
        <taxon>Mollusca</taxon>
        <taxon>Gastropoda</taxon>
        <taxon>Patellogastropoda</taxon>
        <taxon>Patelloidea</taxon>
        <taxon>Patellidae</taxon>
        <taxon>Patella</taxon>
    </lineage>
</organism>
<dbReference type="EMBL" id="JAZGQO010000008">
    <property type="protein sequence ID" value="KAK6178651.1"/>
    <property type="molecule type" value="Genomic_DNA"/>
</dbReference>
<keyword evidence="1" id="KW-0175">Coiled coil</keyword>
<dbReference type="Proteomes" id="UP001347796">
    <property type="component" value="Unassembled WGS sequence"/>
</dbReference>
<accession>A0AAN8JI89</accession>
<feature type="region of interest" description="Disordered" evidence="2">
    <location>
        <begin position="68"/>
        <end position="112"/>
    </location>
</feature>
<evidence type="ECO:0000256" key="1">
    <source>
        <dbReference type="SAM" id="Coils"/>
    </source>
</evidence>
<evidence type="ECO:0000313" key="3">
    <source>
        <dbReference type="EMBL" id="KAK6178651.1"/>
    </source>
</evidence>
<proteinExistence type="predicted"/>
<protein>
    <submittedName>
        <fullName evidence="3">Uncharacterized protein</fullName>
    </submittedName>
</protein>
<evidence type="ECO:0000256" key="2">
    <source>
        <dbReference type="SAM" id="MobiDB-lite"/>
    </source>
</evidence>
<reference evidence="3 4" key="1">
    <citation type="submission" date="2024-01" db="EMBL/GenBank/DDBJ databases">
        <title>The genome of the rayed Mediterranean limpet Patella caerulea (Linnaeus, 1758).</title>
        <authorList>
            <person name="Anh-Thu Weber A."/>
            <person name="Halstead-Nussloch G."/>
        </authorList>
    </citation>
    <scope>NUCLEOTIDE SEQUENCE [LARGE SCALE GENOMIC DNA]</scope>
    <source>
        <strain evidence="3">AATW-2023a</strain>
        <tissue evidence="3">Whole specimen</tissue>
    </source>
</reference>
<comment type="caution">
    <text evidence="3">The sequence shown here is derived from an EMBL/GenBank/DDBJ whole genome shotgun (WGS) entry which is preliminary data.</text>
</comment>
<gene>
    <name evidence="3" type="ORF">SNE40_011179</name>
</gene>
<dbReference type="PANTHER" id="PTHR46601:SF1">
    <property type="entry name" value="ADF-H DOMAIN-CONTAINING PROTEIN"/>
    <property type="match status" value="1"/>
</dbReference>
<dbReference type="PANTHER" id="PTHR46601">
    <property type="entry name" value="ULP_PROTEASE DOMAIN-CONTAINING PROTEIN"/>
    <property type="match status" value="1"/>
</dbReference>
<evidence type="ECO:0000313" key="4">
    <source>
        <dbReference type="Proteomes" id="UP001347796"/>
    </source>
</evidence>
<sequence length="654" mass="77162">MGKPKLVSVKDRDYRLKLKEDPVRYAAYLQKARARYHKRKEKKEIKLVADMTEREHRKKKQYWRATQRQYRQNKKQIDGFITPPMSPDSEPAQSAETERKRRGRKKVKRDRSAVYRRLERVETELQNKTRLLNMYKKRLERANKRTKEQAPDTPRTKTAKLLAERSVSRNVKKTLIFHHCLTAEIRKKLRKNKDKSCRRILMNKMMDKYKMVRRIKQQFGIRKRNDKKTFWKSCMEAVAQNVKEFLERDDSSRVAAGKKMTITRNKIKKQKRFLTDTLKNLHLKFLAEQPIAKLSYSLFCRLRPFWILSPDITQRETCICQIHDNLKLKAHVLKSRNVLDTENVEDLISKICCSDKKECMYRTCPECKEKRLEFNVSEEESNILVKYQKWQQVSEERSKRNPDGSTKTYTAKFTAKVEDEMRIRHLIEEFNDGLERICRHVFNIRHQYSQIRSLKPNLGADKALIHMDFSENFSFQYHQDVQSVHFGSSHNQATLHTVMLYTSAGSTPICTISDSMRKDPAAIWCHLNPILMFIKETFPEIKSLHFLSDGPSTQYKNRTNFAMFSKKIYDMGFMEASWNFPETSHGKGAPDGIGAVIKRTADRLISEKTDIPNSRILFENLNTITPIKLFFINSDDIIDEQLYNNIVAVNKGYT</sequence>
<keyword evidence="4" id="KW-1185">Reference proteome</keyword>